<dbReference type="HOGENOM" id="CLU_884813_0_0_9"/>
<name>D9SS10_CLOC7</name>
<sequence length="314" mass="35491">MKRKLVFLLICSVAIAGAIGIYRKAVATTNTLEVTSSLNDSDDSVSSELEDSIPAGMDEKETIQYKMLNSIDLFEYAFGNFEYYSKGAPALLVEYVVDNRSGKSYTNIRSADETNDFSIEDIFKDRKCIHIINKDKTYKESETTAISKEYEEENKKLKLKEKISIAEDGNKIYSYRQDPNFMGMAEEVLFNQSITFGLLEDSTKWNINGVDTYLNIECFNISGELTDSYSQKLKGTKFNLLVDKNRGVILKLEVVDDSNNVGFSIKSLSMNVDDENCEEGSVSVSINDKKFDKDLSSYRKMSNYIQIGDIDTQS</sequence>
<dbReference type="KEGG" id="ccb:Clocel_2760"/>
<keyword evidence="2" id="KW-1185">Reference proteome</keyword>
<protein>
    <submittedName>
        <fullName evidence="1">Uncharacterized protein</fullName>
    </submittedName>
</protein>
<accession>D9SS10</accession>
<dbReference type="Proteomes" id="UP000002730">
    <property type="component" value="Chromosome"/>
</dbReference>
<evidence type="ECO:0000313" key="1">
    <source>
        <dbReference type="EMBL" id="ADL52457.1"/>
    </source>
</evidence>
<evidence type="ECO:0000313" key="2">
    <source>
        <dbReference type="Proteomes" id="UP000002730"/>
    </source>
</evidence>
<proteinExistence type="predicted"/>
<dbReference type="EMBL" id="CP002160">
    <property type="protein sequence ID" value="ADL52457.1"/>
    <property type="molecule type" value="Genomic_DNA"/>
</dbReference>
<dbReference type="eggNOG" id="ENOG502ZH7D">
    <property type="taxonomic scope" value="Bacteria"/>
</dbReference>
<dbReference type="OrthoDB" id="2918807at2"/>
<organism evidence="1 2">
    <name type="scientific">Clostridium cellulovorans (strain ATCC 35296 / DSM 3052 / OCM 3 / 743B)</name>
    <dbReference type="NCBI Taxonomy" id="573061"/>
    <lineage>
        <taxon>Bacteria</taxon>
        <taxon>Bacillati</taxon>
        <taxon>Bacillota</taxon>
        <taxon>Clostridia</taxon>
        <taxon>Eubacteriales</taxon>
        <taxon>Clostridiaceae</taxon>
        <taxon>Clostridium</taxon>
    </lineage>
</organism>
<reference evidence="1 2" key="1">
    <citation type="submission" date="2010-08" db="EMBL/GenBank/DDBJ databases">
        <title>Complete sequence of Clostridium cellulovorans 743B.</title>
        <authorList>
            <consortium name="US DOE Joint Genome Institute"/>
            <person name="Lucas S."/>
            <person name="Copeland A."/>
            <person name="Lapidus A."/>
            <person name="Cheng J.-F."/>
            <person name="Bruce D."/>
            <person name="Goodwin L."/>
            <person name="Pitluck S."/>
            <person name="Chertkov O."/>
            <person name="Detter J.C."/>
            <person name="Han C."/>
            <person name="Tapia R."/>
            <person name="Land M."/>
            <person name="Hauser L."/>
            <person name="Chang Y.-J."/>
            <person name="Jeffries C."/>
            <person name="Kyrpides N."/>
            <person name="Ivanova N."/>
            <person name="Mikhailova N."/>
            <person name="Hemme C.L."/>
            <person name="Woyke T."/>
        </authorList>
    </citation>
    <scope>NUCLEOTIDE SEQUENCE [LARGE SCALE GENOMIC DNA]</scope>
    <source>
        <strain evidence="2">ATCC 35296 / DSM 3052 / OCM 3 / 743B</strain>
    </source>
</reference>
<dbReference type="RefSeq" id="WP_013291793.1">
    <property type="nucleotide sequence ID" value="NC_014393.1"/>
</dbReference>
<gene>
    <name evidence="1" type="ordered locus">Clocel_2760</name>
</gene>
<dbReference type="AlphaFoldDB" id="D9SS10"/>